<keyword evidence="5" id="KW-0812">Transmembrane</keyword>
<keyword evidence="3 4" id="KW-0408">Iron</keyword>
<dbReference type="GO" id="GO:0046872">
    <property type="term" value="F:metal ion binding"/>
    <property type="evidence" value="ECO:0007669"/>
    <property type="project" value="UniProtKB-KW"/>
</dbReference>
<protein>
    <recommendedName>
        <fullName evidence="6">Cytochrome c domain-containing protein</fullName>
    </recommendedName>
</protein>
<reference evidence="7" key="1">
    <citation type="submission" date="2016-04" db="EMBL/GenBank/DDBJ databases">
        <authorList>
            <person name="Tabuchi Yagui T.R."/>
        </authorList>
    </citation>
    <scope>NUCLEOTIDE SEQUENCE [LARGE SCALE GENOMIC DNA]</scope>
    <source>
        <strain evidence="7">NIES-26</strain>
    </source>
</reference>
<name>A0A367R8L0_9NOSO</name>
<sequence length="551" mass="61810">MDFGLSSNLKSKIQNPVTVPVFLSEENMLKIIRIAVIVLVSILLIGTFGFLYIESTWAKPVFRTPKEAFIHGSIGTELAPLPVFQVLPDLFPDQLQPAGKEAGDWVQQFGFIHGKPDENEGLPVGFNISNFQPQSGKPSPVKFVGFSCALCHTSHIRRFPDDEGVVVTGMGSTSLDLFAWVDAFKTILLDEKRLTVENVAKAYEAKYHKPLGIVDKTVIGFWLSTARGQILASLPKWDNPYNGKDLRDSKLSPIGPARTQPFKELVHFMMDRPAALDKSYSKLPSLYEQKHRDWAQYDGSVKDRLSRSVLAAVAAGATPNNLVVPEISHNVVQAIEYTLDLQGPKYTEVFKDQGITLDPQKVERGRAVFQQNCASCHGYRNSEDGSWVKGELQGLITPIEDIQTDSERLNYRYYKELPDVVDSFFPDNHPLKPKRENLRPGPQGDTKGFINAPVESVFARAPYLHNGSVLTLAELINLKPRRELFYRGDNLYDPVDVGLASPTEPDDKHYFKFDTHVQGNSNKGHDYPWSYQGEGWDKAALEDLLEYLKTL</sequence>
<accession>A0A367R8L0</accession>
<keyword evidence="2 4" id="KW-0479">Metal-binding</keyword>
<proteinExistence type="predicted"/>
<dbReference type="Gene3D" id="1.10.760.10">
    <property type="entry name" value="Cytochrome c-like domain"/>
    <property type="match status" value="1"/>
</dbReference>
<dbReference type="InterPro" id="IPR009056">
    <property type="entry name" value="Cyt_c-like_dom"/>
</dbReference>
<dbReference type="GO" id="GO:0004130">
    <property type="term" value="F:cytochrome-c peroxidase activity"/>
    <property type="evidence" value="ECO:0007669"/>
    <property type="project" value="TreeGrafter"/>
</dbReference>
<organism evidence="7 8">
    <name type="scientific">Nostoc minutum NIES-26</name>
    <dbReference type="NCBI Taxonomy" id="1844469"/>
    <lineage>
        <taxon>Bacteria</taxon>
        <taxon>Bacillati</taxon>
        <taxon>Cyanobacteriota</taxon>
        <taxon>Cyanophyceae</taxon>
        <taxon>Nostocales</taxon>
        <taxon>Nostocaceae</taxon>
        <taxon>Nostoc</taxon>
    </lineage>
</organism>
<evidence type="ECO:0000256" key="3">
    <source>
        <dbReference type="ARBA" id="ARBA00023004"/>
    </source>
</evidence>
<evidence type="ECO:0000259" key="6">
    <source>
        <dbReference type="PROSITE" id="PS51007"/>
    </source>
</evidence>
<dbReference type="InterPro" id="IPR051395">
    <property type="entry name" value="Cytochrome_c_Peroxidase/MauG"/>
</dbReference>
<dbReference type="PANTHER" id="PTHR30600">
    <property type="entry name" value="CYTOCHROME C PEROXIDASE-RELATED"/>
    <property type="match status" value="1"/>
</dbReference>
<dbReference type="Pfam" id="PF21419">
    <property type="entry name" value="RoxA-like_Cyt-c"/>
    <property type="match status" value="1"/>
</dbReference>
<evidence type="ECO:0000313" key="7">
    <source>
        <dbReference type="EMBL" id="RCJ32023.1"/>
    </source>
</evidence>
<dbReference type="PROSITE" id="PS51007">
    <property type="entry name" value="CYTC"/>
    <property type="match status" value="1"/>
</dbReference>
<dbReference type="PANTHER" id="PTHR30600:SF9">
    <property type="entry name" value="BLR7738 PROTEIN"/>
    <property type="match status" value="1"/>
</dbReference>
<evidence type="ECO:0000256" key="4">
    <source>
        <dbReference type="PROSITE-ProRule" id="PRU00433"/>
    </source>
</evidence>
<evidence type="ECO:0000313" key="8">
    <source>
        <dbReference type="Proteomes" id="UP000252107"/>
    </source>
</evidence>
<dbReference type="InterPro" id="IPR036909">
    <property type="entry name" value="Cyt_c-like_dom_sf"/>
</dbReference>
<keyword evidence="5" id="KW-0472">Membrane</keyword>
<gene>
    <name evidence="7" type="ORF">A6770_19460</name>
</gene>
<dbReference type="GO" id="GO:0020037">
    <property type="term" value="F:heme binding"/>
    <property type="evidence" value="ECO:0007669"/>
    <property type="project" value="InterPro"/>
</dbReference>
<dbReference type="GO" id="GO:0009055">
    <property type="term" value="F:electron transfer activity"/>
    <property type="evidence" value="ECO:0007669"/>
    <property type="project" value="InterPro"/>
</dbReference>
<evidence type="ECO:0000256" key="5">
    <source>
        <dbReference type="SAM" id="Phobius"/>
    </source>
</evidence>
<dbReference type="Proteomes" id="UP000252107">
    <property type="component" value="Unassembled WGS sequence"/>
</dbReference>
<feature type="domain" description="Cytochrome c" evidence="6">
    <location>
        <begin position="360"/>
        <end position="480"/>
    </location>
</feature>
<keyword evidence="1 4" id="KW-0349">Heme</keyword>
<keyword evidence="8" id="KW-1185">Reference proteome</keyword>
<comment type="caution">
    <text evidence="7">The sequence shown here is derived from an EMBL/GenBank/DDBJ whole genome shotgun (WGS) entry which is preliminary data.</text>
</comment>
<dbReference type="EMBL" id="LXQD01000215">
    <property type="protein sequence ID" value="RCJ32023.1"/>
    <property type="molecule type" value="Genomic_DNA"/>
</dbReference>
<evidence type="ECO:0000256" key="1">
    <source>
        <dbReference type="ARBA" id="ARBA00022617"/>
    </source>
</evidence>
<evidence type="ECO:0000256" key="2">
    <source>
        <dbReference type="ARBA" id="ARBA00022723"/>
    </source>
</evidence>
<dbReference type="AlphaFoldDB" id="A0A367R8L0"/>
<feature type="transmembrane region" description="Helical" evidence="5">
    <location>
        <begin position="31"/>
        <end position="53"/>
    </location>
</feature>
<keyword evidence="5" id="KW-1133">Transmembrane helix</keyword>
<dbReference type="SUPFAM" id="SSF46626">
    <property type="entry name" value="Cytochrome c"/>
    <property type="match status" value="1"/>
</dbReference>